<keyword evidence="4" id="KW-1185">Reference proteome</keyword>
<evidence type="ECO:0000313" key="3">
    <source>
        <dbReference type="EMBL" id="GFR27120.1"/>
    </source>
</evidence>
<reference evidence="3" key="1">
    <citation type="submission" date="2020-07" db="EMBL/GenBank/DDBJ databases">
        <title>Multicomponent nature underlies the extraordinary mechanical properties of spider dragline silk.</title>
        <authorList>
            <person name="Kono N."/>
            <person name="Nakamura H."/>
            <person name="Mori M."/>
            <person name="Yoshida Y."/>
            <person name="Ohtoshi R."/>
            <person name="Malay A.D."/>
            <person name="Moran D.A.P."/>
            <person name="Tomita M."/>
            <person name="Numata K."/>
            <person name="Arakawa K."/>
        </authorList>
    </citation>
    <scope>NUCLEOTIDE SEQUENCE</scope>
</reference>
<dbReference type="InterPro" id="IPR001611">
    <property type="entry name" value="Leu-rich_rpt"/>
</dbReference>
<dbReference type="GO" id="GO:0005886">
    <property type="term" value="C:plasma membrane"/>
    <property type="evidence" value="ECO:0007669"/>
    <property type="project" value="TreeGrafter"/>
</dbReference>
<organism evidence="3 4">
    <name type="scientific">Trichonephila clavata</name>
    <name type="common">Joro spider</name>
    <name type="synonym">Nephila clavata</name>
    <dbReference type="NCBI Taxonomy" id="2740835"/>
    <lineage>
        <taxon>Eukaryota</taxon>
        <taxon>Metazoa</taxon>
        <taxon>Ecdysozoa</taxon>
        <taxon>Arthropoda</taxon>
        <taxon>Chelicerata</taxon>
        <taxon>Arachnida</taxon>
        <taxon>Araneae</taxon>
        <taxon>Araneomorphae</taxon>
        <taxon>Entelegynae</taxon>
        <taxon>Araneoidea</taxon>
        <taxon>Nephilidae</taxon>
        <taxon>Trichonephila</taxon>
    </lineage>
</organism>
<dbReference type="OrthoDB" id="6415927at2759"/>
<protein>
    <submittedName>
        <fullName evidence="3">Uncharacterized protein</fullName>
    </submittedName>
</protein>
<gene>
    <name evidence="3" type="ORF">TNCT_541491</name>
</gene>
<dbReference type="Proteomes" id="UP000887116">
    <property type="component" value="Unassembled WGS sequence"/>
</dbReference>
<dbReference type="PANTHER" id="PTHR45930">
    <property type="entry name" value="G-PROTEIN COUPLED RECEPTOR 124-LIKE PROTEIN"/>
    <property type="match status" value="1"/>
</dbReference>
<accession>A0A8X6JA65</accession>
<dbReference type="EMBL" id="BMAO01018912">
    <property type="protein sequence ID" value="GFR27120.1"/>
    <property type="molecule type" value="Genomic_DNA"/>
</dbReference>
<evidence type="ECO:0000256" key="2">
    <source>
        <dbReference type="ARBA" id="ARBA00023170"/>
    </source>
</evidence>
<comment type="caution">
    <text evidence="3">The sequence shown here is derived from an EMBL/GenBank/DDBJ whole genome shotgun (WGS) entry which is preliminary data.</text>
</comment>
<keyword evidence="2" id="KW-0675">Receptor</keyword>
<name>A0A8X6JA65_TRICU</name>
<dbReference type="PANTHER" id="PTHR45930:SF4">
    <property type="entry name" value="ADHESION G PROTEIN-COUPLED RECEPTOR A3"/>
    <property type="match status" value="1"/>
</dbReference>
<dbReference type="InterPro" id="IPR051963">
    <property type="entry name" value="Adhesion_GPCR_A"/>
</dbReference>
<proteinExistence type="inferred from homology"/>
<dbReference type="Pfam" id="PF13855">
    <property type="entry name" value="LRR_8"/>
    <property type="match status" value="1"/>
</dbReference>
<dbReference type="GO" id="GO:0007166">
    <property type="term" value="P:cell surface receptor signaling pathway"/>
    <property type="evidence" value="ECO:0007669"/>
    <property type="project" value="TreeGrafter"/>
</dbReference>
<comment type="similarity">
    <text evidence="1">Belongs to the G-protein coupled receptor 2 family. Adhesion G-protein coupled receptor (ADGR) subfamily.</text>
</comment>
<evidence type="ECO:0000256" key="1">
    <source>
        <dbReference type="ARBA" id="ARBA00007343"/>
    </source>
</evidence>
<dbReference type="SUPFAM" id="SSF52058">
    <property type="entry name" value="L domain-like"/>
    <property type="match status" value="1"/>
</dbReference>
<dbReference type="Gene3D" id="3.80.10.10">
    <property type="entry name" value="Ribonuclease Inhibitor"/>
    <property type="match status" value="1"/>
</dbReference>
<dbReference type="InterPro" id="IPR032675">
    <property type="entry name" value="LRR_dom_sf"/>
</dbReference>
<sequence length="149" mass="16881">MTTVAEGAFVNLNDLEYFSILNNNLKELNRSMFGRPASIKYFELMHNQIETLPDDFFTEMPYLKGVGLSGNRISTLNEPVFAKVVSLSAALNVEENPIKCDCSMQWITNQDHKNIFGTCAEPSTVQGKRIAYLSEDNFKYCNKQIRAVI</sequence>
<dbReference type="AlphaFoldDB" id="A0A8X6JA65"/>
<evidence type="ECO:0000313" key="4">
    <source>
        <dbReference type="Proteomes" id="UP000887116"/>
    </source>
</evidence>